<evidence type="ECO:0000313" key="10">
    <source>
        <dbReference type="EMBL" id="CDS83497.1"/>
    </source>
</evidence>
<keyword evidence="3" id="KW-1003">Cell membrane</keyword>
<dbReference type="GO" id="GO:0005886">
    <property type="term" value="C:plasma membrane"/>
    <property type="evidence" value="ECO:0007669"/>
    <property type="project" value="UniProtKB-SubCell"/>
</dbReference>
<evidence type="ECO:0000256" key="2">
    <source>
        <dbReference type="ARBA" id="ARBA00010792"/>
    </source>
</evidence>
<accession>A0A068ZYL9</accession>
<proteinExistence type="inferred from homology"/>
<protein>
    <submittedName>
        <fullName evidence="12">DedA family protein</fullName>
    </submittedName>
    <submittedName>
        <fullName evidence="10 14">Membrane protein</fullName>
    </submittedName>
    <submittedName>
        <fullName evidence="13">SNARE associated Golgi protein</fullName>
    </submittedName>
</protein>
<sequence>MSVINSFILQYGLISVFVLIMIEYACFPLPSEVVLPLCGAIAARNHFGFLTILILSIIAGILGSIFCYTVGNWGGKSIINKIIEICPKAKKGIFASQDYFNKYSSISVCVCRLIPLCRTYISFIAGIAGQNIITFVISSIVGITIWNTSLISIGYIFSESWVRIMSHYNDYKFLVLIIPISIIFIGFVIKSFIHKKHHKIRL</sequence>
<evidence type="ECO:0000313" key="11">
    <source>
        <dbReference type="EMBL" id="CDT72931.1"/>
    </source>
</evidence>
<evidence type="ECO:0000256" key="1">
    <source>
        <dbReference type="ARBA" id="ARBA00004651"/>
    </source>
</evidence>
<dbReference type="InterPro" id="IPR032816">
    <property type="entry name" value="VTT_dom"/>
</dbReference>
<evidence type="ECO:0000256" key="7">
    <source>
        <dbReference type="SAM" id="Phobius"/>
    </source>
</evidence>
<dbReference type="EMBL" id="DAEPXK010000068">
    <property type="protein sequence ID" value="HBH1544265.1"/>
    <property type="molecule type" value="Genomic_DNA"/>
</dbReference>
<evidence type="ECO:0000313" key="9">
    <source>
        <dbReference type="EMBL" id="CDS83402.1"/>
    </source>
</evidence>
<feature type="transmembrane region" description="Helical" evidence="7">
    <location>
        <begin position="132"/>
        <end position="157"/>
    </location>
</feature>
<dbReference type="Pfam" id="PF09335">
    <property type="entry name" value="VTT_dom"/>
    <property type="match status" value="1"/>
</dbReference>
<reference evidence="12" key="2">
    <citation type="journal article" date="2018" name="Genome Biol.">
        <title>SKESA: strategic k-mer extension for scrupulous assemblies.</title>
        <authorList>
            <person name="Souvorov A."/>
            <person name="Agarwala R."/>
            <person name="Lipman D.J."/>
        </authorList>
    </citation>
    <scope>NUCLEOTIDE SEQUENCE</scope>
    <source>
        <strain evidence="12">HN1000</strain>
    </source>
</reference>
<evidence type="ECO:0000256" key="6">
    <source>
        <dbReference type="ARBA" id="ARBA00023136"/>
    </source>
</evidence>
<evidence type="ECO:0000313" key="15">
    <source>
        <dbReference type="Proteomes" id="UP000189137"/>
    </source>
</evidence>
<dbReference type="Proteomes" id="UP000189137">
    <property type="component" value="Unassembled WGS sequence"/>
</dbReference>
<evidence type="ECO:0000313" key="16">
    <source>
        <dbReference type="Proteomes" id="UP000372533"/>
    </source>
</evidence>
<dbReference type="Proteomes" id="UP000372533">
    <property type="component" value="Unassembled WGS sequence"/>
</dbReference>
<organism evidence="10">
    <name type="scientific">Clostridioides difficile</name>
    <name type="common">Peptoclostridium difficile</name>
    <dbReference type="NCBI Taxonomy" id="1496"/>
    <lineage>
        <taxon>Bacteria</taxon>
        <taxon>Bacillati</taxon>
        <taxon>Bacillota</taxon>
        <taxon>Clostridia</taxon>
        <taxon>Peptostreptococcales</taxon>
        <taxon>Peptostreptococcaceae</taxon>
        <taxon>Clostridioides</taxon>
    </lineage>
</organism>
<dbReference type="RefSeq" id="WP_009888175.1">
    <property type="nucleotide sequence ID" value="NZ_AP031492.1"/>
</dbReference>
<evidence type="ECO:0000313" key="14">
    <source>
        <dbReference type="EMBL" id="VHY18692.1"/>
    </source>
</evidence>
<evidence type="ECO:0000313" key="12">
    <source>
        <dbReference type="EMBL" id="HBH1544265.1"/>
    </source>
</evidence>
<dbReference type="PANTHER" id="PTHR42709">
    <property type="entry name" value="ALKALINE PHOSPHATASE LIKE PROTEIN"/>
    <property type="match status" value="1"/>
</dbReference>
<evidence type="ECO:0000256" key="3">
    <source>
        <dbReference type="ARBA" id="ARBA00022475"/>
    </source>
</evidence>
<dbReference type="EMBL" id="LK932350">
    <property type="protein sequence ID" value="CDS83497.1"/>
    <property type="molecule type" value="Genomic_DNA"/>
</dbReference>
<reference evidence="14 16" key="3">
    <citation type="submission" date="2019-04" db="EMBL/GenBank/DDBJ databases">
        <authorList>
            <consortium name="Pathogen Informatics"/>
        </authorList>
    </citation>
    <scope>NUCLEOTIDE SEQUENCE [LARGE SCALE GENOMIC DNA]</scope>
    <source>
        <strain evidence="14">Tl291</strain>
        <strain evidence="16">tl291</strain>
        <strain evidence="13 15">VRECD0157</strain>
    </source>
</reference>
<dbReference type="KEGG" id="pdf:CD630DERM_03140"/>
<dbReference type="PATRIC" id="fig|1496.1373.peg.1157"/>
<dbReference type="EMBL" id="CAAJVP010000021">
    <property type="protein sequence ID" value="VHY18692.1"/>
    <property type="molecule type" value="Genomic_DNA"/>
</dbReference>
<feature type="transmembrane region" description="Helical" evidence="7">
    <location>
        <begin position="47"/>
        <end position="71"/>
    </location>
</feature>
<dbReference type="OMA" id="MPLGGFY"/>
<dbReference type="Proteomes" id="UP000878956">
    <property type="component" value="Unassembled WGS sequence"/>
</dbReference>
<comment type="similarity">
    <text evidence="2">Belongs to the DedA family.</text>
</comment>
<keyword evidence="4 7" id="KW-0812">Transmembrane</keyword>
<dbReference type="PANTHER" id="PTHR42709:SF6">
    <property type="entry name" value="UNDECAPRENYL PHOSPHATE TRANSPORTER A"/>
    <property type="match status" value="1"/>
</dbReference>
<dbReference type="AlphaFoldDB" id="A0A068ZYL9"/>
<comment type="subcellular location">
    <subcellularLocation>
        <location evidence="1">Cell membrane</location>
        <topology evidence="1">Multi-pass membrane protein</topology>
    </subcellularLocation>
</comment>
<dbReference type="InterPro" id="IPR051311">
    <property type="entry name" value="DedA_domain"/>
</dbReference>
<dbReference type="EMBL" id="LK932467">
    <property type="protein sequence ID" value="CDS83402.1"/>
    <property type="molecule type" value="Genomic_DNA"/>
</dbReference>
<keyword evidence="6 7" id="KW-0472">Membrane</keyword>
<dbReference type="GeneID" id="66352874"/>
<dbReference type="EMBL" id="LK933382">
    <property type="protein sequence ID" value="CDT72931.1"/>
    <property type="molecule type" value="Genomic_DNA"/>
</dbReference>
<evidence type="ECO:0000259" key="8">
    <source>
        <dbReference type="Pfam" id="PF09335"/>
    </source>
</evidence>
<dbReference type="EMBL" id="FUPS01000013">
    <property type="protein sequence ID" value="SJS91964.1"/>
    <property type="molecule type" value="Genomic_DNA"/>
</dbReference>
<reference evidence="10" key="1">
    <citation type="submission" date="2014-07" db="EMBL/GenBank/DDBJ databases">
        <authorList>
            <person name="Monot Marc"/>
        </authorList>
    </citation>
    <scope>NUCLEOTIDE SEQUENCE</scope>
    <source>
        <strain evidence="11">7032989</strain>
        <strain evidence="10">7032994</strain>
    </source>
</reference>
<feature type="domain" description="VTT" evidence="8">
    <location>
        <begin position="29"/>
        <end position="155"/>
    </location>
</feature>
<evidence type="ECO:0000256" key="4">
    <source>
        <dbReference type="ARBA" id="ARBA00022692"/>
    </source>
</evidence>
<evidence type="ECO:0000313" key="13">
    <source>
        <dbReference type="EMBL" id="SJS91964.1"/>
    </source>
</evidence>
<gene>
    <name evidence="13" type="primary">dedA</name>
    <name evidence="11" type="ORF">BN1095_680001</name>
    <name evidence="9" type="ORF">BN1096_180001</name>
    <name evidence="10" type="ORF">BN1097_160001</name>
    <name evidence="12" type="ORF">KRM00_003811</name>
    <name evidence="14" type="ORF">SAMEA1402366_03293</name>
    <name evidence="13" type="ORF">SAMEA3375112_03155</name>
</gene>
<name>A0A068ZYL9_CLODI</name>
<reference evidence="12" key="4">
    <citation type="submission" date="2021-06" db="EMBL/GenBank/DDBJ databases">
        <authorList>
            <consortium name="NCBI Pathogen Detection Project"/>
        </authorList>
    </citation>
    <scope>NUCLEOTIDE SEQUENCE</scope>
    <source>
        <strain evidence="12">HN1000</strain>
    </source>
</reference>
<feature type="transmembrane region" description="Helical" evidence="7">
    <location>
        <begin position="7"/>
        <end position="27"/>
    </location>
</feature>
<evidence type="ECO:0000256" key="5">
    <source>
        <dbReference type="ARBA" id="ARBA00022989"/>
    </source>
</evidence>
<feature type="transmembrane region" description="Helical" evidence="7">
    <location>
        <begin position="173"/>
        <end position="193"/>
    </location>
</feature>
<keyword evidence="5 7" id="KW-1133">Transmembrane helix</keyword>